<dbReference type="InterPro" id="IPR011763">
    <property type="entry name" value="COA_CT_C"/>
</dbReference>
<keyword evidence="4" id="KW-0808">Transferase</keyword>
<keyword evidence="5" id="KW-0547">Nucleotide-binding</keyword>
<keyword evidence="13" id="KW-1185">Reference proteome</keyword>
<dbReference type="PANTHER" id="PTHR42853:SF3">
    <property type="entry name" value="ACETYL-COENZYME A CARBOXYLASE CARBOXYL TRANSFERASE SUBUNIT ALPHA, CHLOROPLASTIC"/>
    <property type="match status" value="1"/>
</dbReference>
<organism evidence="12 13">
    <name type="scientific">Peptococcus simiae</name>
    <dbReference type="NCBI Taxonomy" id="1643805"/>
    <lineage>
        <taxon>Bacteria</taxon>
        <taxon>Bacillati</taxon>
        <taxon>Bacillota</taxon>
        <taxon>Clostridia</taxon>
        <taxon>Eubacteriales</taxon>
        <taxon>Peptococcaceae</taxon>
        <taxon>Peptococcus</taxon>
    </lineage>
</organism>
<evidence type="ECO:0000256" key="7">
    <source>
        <dbReference type="ARBA" id="ARBA00022840"/>
    </source>
</evidence>
<keyword evidence="6" id="KW-0276">Fatty acid metabolism</keyword>
<comment type="caution">
    <text evidence="12">The sequence shown here is derived from an EMBL/GenBank/DDBJ whole genome shotgun (WGS) entry which is preliminary data.</text>
</comment>
<dbReference type="PRINTS" id="PR01069">
    <property type="entry name" value="ACCCTRFRASEA"/>
</dbReference>
<evidence type="ECO:0000256" key="4">
    <source>
        <dbReference type="ARBA" id="ARBA00022679"/>
    </source>
</evidence>
<dbReference type="Pfam" id="PF03255">
    <property type="entry name" value="ACCA"/>
    <property type="match status" value="1"/>
</dbReference>
<dbReference type="EMBL" id="JBJUVG010000003">
    <property type="protein sequence ID" value="MFM9413432.1"/>
    <property type="molecule type" value="Genomic_DNA"/>
</dbReference>
<dbReference type="RefSeq" id="WP_408977048.1">
    <property type="nucleotide sequence ID" value="NZ_JBJUVG010000003.1"/>
</dbReference>
<evidence type="ECO:0000256" key="1">
    <source>
        <dbReference type="ARBA" id="ARBA00004956"/>
    </source>
</evidence>
<evidence type="ECO:0000256" key="9">
    <source>
        <dbReference type="ARBA" id="ARBA00023160"/>
    </source>
</evidence>
<dbReference type="InterPro" id="IPR001095">
    <property type="entry name" value="Acetyl_CoA_COase_a_su"/>
</dbReference>
<evidence type="ECO:0000313" key="12">
    <source>
        <dbReference type="EMBL" id="MFM9413432.1"/>
    </source>
</evidence>
<dbReference type="Gene3D" id="3.90.226.10">
    <property type="entry name" value="2-enoyl-CoA Hydratase, Chain A, domain 1"/>
    <property type="match status" value="1"/>
</dbReference>
<keyword evidence="7" id="KW-0067">ATP-binding</keyword>
<evidence type="ECO:0000256" key="8">
    <source>
        <dbReference type="ARBA" id="ARBA00023098"/>
    </source>
</evidence>
<comment type="pathway">
    <text evidence="1">Lipid metabolism; malonyl-CoA biosynthesis; malonyl-CoA from acetyl-CoA: step 1/1.</text>
</comment>
<proteinExistence type="predicted"/>
<protein>
    <recommendedName>
        <fullName evidence="2">acetyl-CoA carboxytransferase</fullName>
        <ecNumber evidence="2">2.1.3.15</ecNumber>
    </recommendedName>
</protein>
<dbReference type="NCBIfam" id="NF041504">
    <property type="entry name" value="AccA_sub"/>
    <property type="match status" value="1"/>
</dbReference>
<dbReference type="EC" id="2.1.3.15" evidence="2"/>
<evidence type="ECO:0000256" key="2">
    <source>
        <dbReference type="ARBA" id="ARBA00011883"/>
    </source>
</evidence>
<keyword evidence="3" id="KW-0444">Lipid biosynthesis</keyword>
<evidence type="ECO:0000259" key="11">
    <source>
        <dbReference type="PROSITE" id="PS50989"/>
    </source>
</evidence>
<feature type="domain" description="CoA carboxyltransferase C-terminal" evidence="11">
    <location>
        <begin position="1"/>
        <end position="235"/>
    </location>
</feature>
<dbReference type="SUPFAM" id="SSF52096">
    <property type="entry name" value="ClpP/crotonase"/>
    <property type="match status" value="1"/>
</dbReference>
<sequence length="263" mass="28685">MTAYETVRLARSQGRINGSRLLQAIIDDFHELHGDRLTGDDPAIIGGLGYLDGQAVTVLVQERGRTLEENERVRFGMPMPEGYRKAIRLMRQAEKFGRPVITLVDTPGAYPGIEAENRGQAAAIAECLATMLSLRVPTLSLVIGEGGSGGALALAVADRLYMMEHSVFSVISPEACASILFKDPSRAPEAAEALHLQAADLHDMGICDGVFGEAGQDITQLAASIRQTFSDSLKRLRKVSDRDLPENRYRRYRKVGMSHVFSG</sequence>
<accession>A0ABW9GYN2</accession>
<evidence type="ECO:0000256" key="3">
    <source>
        <dbReference type="ARBA" id="ARBA00022516"/>
    </source>
</evidence>
<gene>
    <name evidence="12" type="primary">accA</name>
    <name evidence="12" type="ORF">ACKQTC_03525</name>
</gene>
<evidence type="ECO:0000256" key="10">
    <source>
        <dbReference type="ARBA" id="ARBA00049152"/>
    </source>
</evidence>
<dbReference type="PROSITE" id="PS50989">
    <property type="entry name" value="COA_CT_CTER"/>
    <property type="match status" value="1"/>
</dbReference>
<dbReference type="PANTHER" id="PTHR42853">
    <property type="entry name" value="ACETYL-COENZYME A CARBOXYLASE CARBOXYL TRANSFERASE SUBUNIT ALPHA"/>
    <property type="match status" value="1"/>
</dbReference>
<evidence type="ECO:0000256" key="6">
    <source>
        <dbReference type="ARBA" id="ARBA00022832"/>
    </source>
</evidence>
<comment type="catalytic activity">
    <reaction evidence="10">
        <text>N(6)-carboxybiotinyl-L-lysyl-[protein] + acetyl-CoA = N(6)-biotinyl-L-lysyl-[protein] + malonyl-CoA</text>
        <dbReference type="Rhea" id="RHEA:54728"/>
        <dbReference type="Rhea" id="RHEA-COMP:10505"/>
        <dbReference type="Rhea" id="RHEA-COMP:10506"/>
        <dbReference type="ChEBI" id="CHEBI:57288"/>
        <dbReference type="ChEBI" id="CHEBI:57384"/>
        <dbReference type="ChEBI" id="CHEBI:83144"/>
        <dbReference type="ChEBI" id="CHEBI:83145"/>
        <dbReference type="EC" id="2.1.3.15"/>
    </reaction>
</comment>
<dbReference type="Proteomes" id="UP001631949">
    <property type="component" value="Unassembled WGS sequence"/>
</dbReference>
<keyword evidence="9" id="KW-0275">Fatty acid biosynthesis</keyword>
<name>A0ABW9GYN2_9FIRM</name>
<evidence type="ECO:0000256" key="5">
    <source>
        <dbReference type="ARBA" id="ARBA00022741"/>
    </source>
</evidence>
<dbReference type="InterPro" id="IPR029045">
    <property type="entry name" value="ClpP/crotonase-like_dom_sf"/>
</dbReference>
<reference evidence="12 13" key="1">
    <citation type="journal article" date="2016" name="Int. J. Syst. Evol. Microbiol.">
        <title>Peptococcus simiae sp. nov., isolated from rhesus macaque faeces and emended description of the genus Peptococcus.</title>
        <authorList>
            <person name="Shkoporov A.N."/>
            <person name="Efimov B.A."/>
            <person name="Kondova I."/>
            <person name="Ouwerling B."/>
            <person name="Chaplin A.V."/>
            <person name="Shcherbakova V.A."/>
            <person name="Langermans J.A.M."/>
        </authorList>
    </citation>
    <scope>NUCLEOTIDE SEQUENCE [LARGE SCALE GENOMIC DNA]</scope>
    <source>
        <strain evidence="12 13">M108</strain>
    </source>
</reference>
<evidence type="ECO:0000313" key="13">
    <source>
        <dbReference type="Proteomes" id="UP001631949"/>
    </source>
</evidence>
<keyword evidence="8" id="KW-0443">Lipid metabolism</keyword>